<keyword evidence="1" id="KW-0812">Transmembrane</keyword>
<keyword evidence="1" id="KW-0472">Membrane</keyword>
<organism evidence="2">
    <name type="scientific">Pseudogymnoascus destructans</name>
    <dbReference type="NCBI Taxonomy" id="655981"/>
    <lineage>
        <taxon>Eukaryota</taxon>
        <taxon>Fungi</taxon>
        <taxon>Dikarya</taxon>
        <taxon>Ascomycota</taxon>
        <taxon>Pezizomycotina</taxon>
        <taxon>Leotiomycetes</taxon>
        <taxon>Thelebolales</taxon>
        <taxon>Thelebolaceae</taxon>
        <taxon>Pseudogymnoascus</taxon>
    </lineage>
</organism>
<sequence>MPSPISWFRALTPKAQGLIGMGMLSWGAIGLYASDTAEEKLGFKPSEEDKAALQAMTPRISVVDRE</sequence>
<dbReference type="eggNOG" id="ENOG502RJUJ">
    <property type="taxonomic scope" value="Eukaryota"/>
</dbReference>
<dbReference type="GeneID" id="36285072"/>
<gene>
    <name evidence="2" type="ORF">VC83_01986</name>
</gene>
<evidence type="ECO:0000256" key="1">
    <source>
        <dbReference type="SAM" id="Phobius"/>
    </source>
</evidence>
<dbReference type="AlphaFoldDB" id="A0A177AHW4"/>
<feature type="transmembrane region" description="Helical" evidence="1">
    <location>
        <begin position="15"/>
        <end position="34"/>
    </location>
</feature>
<dbReference type="EMBL" id="KV441389">
    <property type="protein sequence ID" value="OAF61677.1"/>
    <property type="molecule type" value="Genomic_DNA"/>
</dbReference>
<proteinExistence type="predicted"/>
<dbReference type="OrthoDB" id="2555959at2759"/>
<dbReference type="Proteomes" id="UP000077154">
    <property type="component" value="Unassembled WGS sequence"/>
</dbReference>
<accession>A0A177AHW4</accession>
<evidence type="ECO:0000313" key="2">
    <source>
        <dbReference type="EMBL" id="OAF61677.1"/>
    </source>
</evidence>
<name>A0A177AHW4_9PEZI</name>
<keyword evidence="1" id="KW-1133">Transmembrane helix</keyword>
<dbReference type="VEuPathDB" id="FungiDB:GMDG_06776"/>
<reference evidence="2" key="1">
    <citation type="submission" date="2016-03" db="EMBL/GenBank/DDBJ databases">
        <title>Updated assembly of Pseudogymnoascus destructans, the fungus causing white-nose syndrome of bats.</title>
        <authorList>
            <person name="Palmer J.M."/>
            <person name="Drees K.P."/>
            <person name="Foster J.T."/>
            <person name="Lindner D.L."/>
        </authorList>
    </citation>
    <scope>NUCLEOTIDE SEQUENCE [LARGE SCALE GENOMIC DNA]</scope>
    <source>
        <strain evidence="2">20631-21</strain>
    </source>
</reference>
<dbReference type="RefSeq" id="XP_024326951.1">
    <property type="nucleotide sequence ID" value="XM_024465656.1"/>
</dbReference>
<protein>
    <submittedName>
        <fullName evidence="2">Uncharacterized protein</fullName>
    </submittedName>
</protein>